<dbReference type="Pfam" id="PF05717">
    <property type="entry name" value="TnpB_IS66"/>
    <property type="match status" value="1"/>
</dbReference>
<dbReference type="PANTHER" id="PTHR36455:SF1">
    <property type="entry name" value="BLR8292 PROTEIN"/>
    <property type="match status" value="1"/>
</dbReference>
<accession>A0A644UUV8</accession>
<dbReference type="EMBL" id="VSSQ01000163">
    <property type="protein sequence ID" value="MPL82505.1"/>
    <property type="molecule type" value="Genomic_DNA"/>
</dbReference>
<evidence type="ECO:0000313" key="1">
    <source>
        <dbReference type="EMBL" id="MPL73293.1"/>
    </source>
</evidence>
<organism evidence="2">
    <name type="scientific">bioreactor metagenome</name>
    <dbReference type="NCBI Taxonomy" id="1076179"/>
    <lineage>
        <taxon>unclassified sequences</taxon>
        <taxon>metagenomes</taxon>
        <taxon>ecological metagenomes</taxon>
    </lineage>
</organism>
<dbReference type="InterPro" id="IPR008878">
    <property type="entry name" value="Transposase_IS66_Orf2"/>
</dbReference>
<proteinExistence type="predicted"/>
<evidence type="ECO:0008006" key="3">
    <source>
        <dbReference type="Google" id="ProtNLM"/>
    </source>
</evidence>
<name>A0A644UUV8_9ZZZZ</name>
<evidence type="ECO:0000313" key="2">
    <source>
        <dbReference type="EMBL" id="MPL82505.1"/>
    </source>
</evidence>
<dbReference type="PANTHER" id="PTHR36455">
    <property type="match status" value="1"/>
</dbReference>
<dbReference type="EMBL" id="VSSQ01000071">
    <property type="protein sequence ID" value="MPL73293.1"/>
    <property type="molecule type" value="Genomic_DNA"/>
</dbReference>
<protein>
    <recommendedName>
        <fullName evidence="3">IS66 family transposase ISBaps1</fullName>
    </recommendedName>
</protein>
<gene>
    <name evidence="1" type="ORF">SDC9_19090</name>
    <name evidence="2" type="ORF">SDC9_28449</name>
</gene>
<dbReference type="AlphaFoldDB" id="A0A644UUV8"/>
<dbReference type="NCBIfam" id="NF033819">
    <property type="entry name" value="IS66_TnpB"/>
    <property type="match status" value="1"/>
</dbReference>
<reference evidence="2" key="1">
    <citation type="submission" date="2019-08" db="EMBL/GenBank/DDBJ databases">
        <authorList>
            <person name="Kucharzyk K."/>
            <person name="Murdoch R.W."/>
            <person name="Higgins S."/>
            <person name="Loffler F."/>
        </authorList>
    </citation>
    <scope>NUCLEOTIDE SEQUENCE</scope>
</reference>
<sequence length="113" mass="13605">MFALTESMSYYLCPHYVDMRKGIYSLYQLVKTDMKRNPLSGEVFLFLGRNRSLIKILHWEDGGFVLYQKKLERGTFEVPRFNPSNNEFEMKWKTFVLIMEGVSVRSVKYRRRF</sequence>
<comment type="caution">
    <text evidence="2">The sequence shown here is derived from an EMBL/GenBank/DDBJ whole genome shotgun (WGS) entry which is preliminary data.</text>
</comment>